<dbReference type="AlphaFoldDB" id="A0AAV0XXE2"/>
<name>A0AAV0XXE2_9HEMI</name>
<evidence type="ECO:0000313" key="7">
    <source>
        <dbReference type="Proteomes" id="UP001160148"/>
    </source>
</evidence>
<dbReference type="GO" id="GO:0016926">
    <property type="term" value="P:protein desumoylation"/>
    <property type="evidence" value="ECO:0007669"/>
    <property type="project" value="TreeGrafter"/>
</dbReference>
<dbReference type="Gene3D" id="3.40.395.10">
    <property type="entry name" value="Adenoviral Proteinase, Chain A"/>
    <property type="match status" value="1"/>
</dbReference>
<comment type="similarity">
    <text evidence="1">Belongs to the peptidase C48 family.</text>
</comment>
<accession>A0AAV0XXE2</accession>
<protein>
    <recommendedName>
        <fullName evidence="5">Ubiquitin-like protease family profile domain-containing protein</fullName>
    </recommendedName>
</protein>
<keyword evidence="4" id="KW-0788">Thiol protease</keyword>
<dbReference type="SUPFAM" id="SSF54001">
    <property type="entry name" value="Cysteine proteinases"/>
    <property type="match status" value="1"/>
</dbReference>
<dbReference type="GO" id="GO:0016929">
    <property type="term" value="F:deSUMOylase activity"/>
    <property type="evidence" value="ECO:0007669"/>
    <property type="project" value="TreeGrafter"/>
</dbReference>
<evidence type="ECO:0000256" key="3">
    <source>
        <dbReference type="ARBA" id="ARBA00022801"/>
    </source>
</evidence>
<evidence type="ECO:0000313" key="6">
    <source>
        <dbReference type="EMBL" id="CAI6373240.1"/>
    </source>
</evidence>
<evidence type="ECO:0000256" key="4">
    <source>
        <dbReference type="ARBA" id="ARBA00022807"/>
    </source>
</evidence>
<dbReference type="PANTHER" id="PTHR12606:SF141">
    <property type="entry name" value="GH15225P-RELATED"/>
    <property type="match status" value="1"/>
</dbReference>
<sequence>MILVGRQVASQRVWLLNDHVLNDYFTLIKKENPSVHSFDTFFYERNSKTKYEGIKHWTKNVDIFSKRKVFFPINIVEGPFAHWIIVVADMVNQELVYYDSLNRHYNYKIHIAIMEYLGIEHEQKLGKSFPADDWKFVKGCTPFRITGRTARCLSALLPSIYLEKQRSTSLNSI</sequence>
<evidence type="ECO:0000256" key="2">
    <source>
        <dbReference type="ARBA" id="ARBA00022670"/>
    </source>
</evidence>
<proteinExistence type="inferred from homology"/>
<reference evidence="6 7" key="1">
    <citation type="submission" date="2023-01" db="EMBL/GenBank/DDBJ databases">
        <authorList>
            <person name="Whitehead M."/>
        </authorList>
    </citation>
    <scope>NUCLEOTIDE SEQUENCE [LARGE SCALE GENOMIC DNA]</scope>
</reference>
<feature type="domain" description="Ubiquitin-like protease family profile" evidence="5">
    <location>
        <begin position="1"/>
        <end position="173"/>
    </location>
</feature>
<dbReference type="Pfam" id="PF02902">
    <property type="entry name" value="Peptidase_C48"/>
    <property type="match status" value="1"/>
</dbReference>
<evidence type="ECO:0000256" key="1">
    <source>
        <dbReference type="ARBA" id="ARBA00005234"/>
    </source>
</evidence>
<dbReference type="PANTHER" id="PTHR12606">
    <property type="entry name" value="SENTRIN/SUMO-SPECIFIC PROTEASE"/>
    <property type="match status" value="1"/>
</dbReference>
<gene>
    <name evidence="6" type="ORF">MEUPH1_LOCUS27018</name>
</gene>
<dbReference type="EMBL" id="CARXXK010001085">
    <property type="protein sequence ID" value="CAI6373240.1"/>
    <property type="molecule type" value="Genomic_DNA"/>
</dbReference>
<dbReference type="GO" id="GO:0005634">
    <property type="term" value="C:nucleus"/>
    <property type="evidence" value="ECO:0007669"/>
    <property type="project" value="TreeGrafter"/>
</dbReference>
<dbReference type="GO" id="GO:0006508">
    <property type="term" value="P:proteolysis"/>
    <property type="evidence" value="ECO:0007669"/>
    <property type="project" value="UniProtKB-KW"/>
</dbReference>
<comment type="caution">
    <text evidence="6">The sequence shown here is derived from an EMBL/GenBank/DDBJ whole genome shotgun (WGS) entry which is preliminary data.</text>
</comment>
<keyword evidence="2" id="KW-0645">Protease</keyword>
<dbReference type="InterPro" id="IPR038765">
    <property type="entry name" value="Papain-like_cys_pep_sf"/>
</dbReference>
<keyword evidence="7" id="KW-1185">Reference proteome</keyword>
<evidence type="ECO:0000259" key="5">
    <source>
        <dbReference type="PROSITE" id="PS50600"/>
    </source>
</evidence>
<dbReference type="Proteomes" id="UP001160148">
    <property type="component" value="Unassembled WGS sequence"/>
</dbReference>
<organism evidence="6 7">
    <name type="scientific">Macrosiphum euphorbiae</name>
    <name type="common">potato aphid</name>
    <dbReference type="NCBI Taxonomy" id="13131"/>
    <lineage>
        <taxon>Eukaryota</taxon>
        <taxon>Metazoa</taxon>
        <taxon>Ecdysozoa</taxon>
        <taxon>Arthropoda</taxon>
        <taxon>Hexapoda</taxon>
        <taxon>Insecta</taxon>
        <taxon>Pterygota</taxon>
        <taxon>Neoptera</taxon>
        <taxon>Paraneoptera</taxon>
        <taxon>Hemiptera</taxon>
        <taxon>Sternorrhyncha</taxon>
        <taxon>Aphidomorpha</taxon>
        <taxon>Aphidoidea</taxon>
        <taxon>Aphididae</taxon>
        <taxon>Macrosiphini</taxon>
        <taxon>Macrosiphum</taxon>
    </lineage>
</organism>
<dbReference type="PROSITE" id="PS50600">
    <property type="entry name" value="ULP_PROTEASE"/>
    <property type="match status" value="1"/>
</dbReference>
<keyword evidence="3" id="KW-0378">Hydrolase</keyword>
<dbReference type="InterPro" id="IPR003653">
    <property type="entry name" value="Peptidase_C48_C"/>
</dbReference>